<dbReference type="Pfam" id="PF01541">
    <property type="entry name" value="GIY-YIG"/>
    <property type="match status" value="1"/>
</dbReference>
<keyword evidence="2" id="KW-0255">Endonuclease</keyword>
<accession>A0A346RNV6</accession>
<dbReference type="KEGG" id="vg:65102206"/>
<dbReference type="CDD" id="cd10456">
    <property type="entry name" value="GIY-YIG_UPF0213"/>
    <property type="match status" value="1"/>
</dbReference>
<dbReference type="PANTHER" id="PTHR34477">
    <property type="entry name" value="UPF0213 PROTEIN YHBQ"/>
    <property type="match status" value="1"/>
</dbReference>
<organism evidence="2 3">
    <name type="scientific">Cryptophlebia peltastica nucleopolyhedrovirus</name>
    <dbReference type="NCBI Taxonomy" id="2304025"/>
    <lineage>
        <taxon>Viruses</taxon>
        <taxon>Viruses incertae sedis</taxon>
        <taxon>Naldaviricetes</taxon>
        <taxon>Lefavirales</taxon>
        <taxon>Baculoviridae</taxon>
        <taxon>Alphabaculovirus</taxon>
        <taxon>Alphabaculovirus crypeltasticae</taxon>
    </lineage>
</organism>
<evidence type="ECO:0000313" key="3">
    <source>
        <dbReference type="Proteomes" id="UP000500845"/>
    </source>
</evidence>
<dbReference type="Proteomes" id="UP000500845">
    <property type="component" value="Segment"/>
</dbReference>
<evidence type="ECO:0000313" key="2">
    <source>
        <dbReference type="EMBL" id="AXS67753.1"/>
    </source>
</evidence>
<sequence>MTTKLWALYLIRNVQNRIYTGISVNVQKRFKKHRTNMGAKCLRGRGPLALIFVSDCYMCTSCALKTERKVKSLTVIKKLNLNMDVLKKISGSFDCDTSYCKNKNY</sequence>
<dbReference type="GO" id="GO:0004519">
    <property type="term" value="F:endonuclease activity"/>
    <property type="evidence" value="ECO:0007669"/>
    <property type="project" value="UniProtKB-KW"/>
</dbReference>
<name>A0A346RNV6_9ABAC</name>
<dbReference type="GeneID" id="65102206"/>
<feature type="domain" description="GIY-YIG" evidence="1">
    <location>
        <begin position="4"/>
        <end position="81"/>
    </location>
</feature>
<keyword evidence="2" id="KW-0378">Hydrolase</keyword>
<reference evidence="2 3" key="1">
    <citation type="journal article" date="2018" name="J. Invertebr. Pathol.">
        <title>Morphological, genetic and biological characterisation of a novel alphabaculovirus isolated from Cryptophlebia peltastica (Lepidoptera: Tortricidae).</title>
        <authorList>
            <person name="Marsberg T."/>
            <person name="Jukes M.D."/>
            <person name="Krejmer-Rabalska M."/>
            <person name="Rabalski L."/>
            <person name="Knox C.M."/>
            <person name="Moore S.D."/>
            <person name="Hill M.P."/>
            <person name="Szewczyk B."/>
        </authorList>
    </citation>
    <scope>NUCLEOTIDE SEQUENCE [LARGE SCALE GENOMIC DNA]</scope>
    <source>
        <strain evidence="2">SA</strain>
    </source>
</reference>
<dbReference type="InterPro" id="IPR000305">
    <property type="entry name" value="GIY-YIG_endonuc"/>
</dbReference>
<dbReference type="EMBL" id="MH394321">
    <property type="protein sequence ID" value="AXS67753.1"/>
    <property type="molecule type" value="Genomic_DNA"/>
</dbReference>
<keyword evidence="2" id="KW-0540">Nuclease</keyword>
<dbReference type="SUPFAM" id="SSF82771">
    <property type="entry name" value="GIY-YIG endonuclease"/>
    <property type="match status" value="1"/>
</dbReference>
<dbReference type="InterPro" id="IPR035901">
    <property type="entry name" value="GIY-YIG_endonuc_sf"/>
</dbReference>
<dbReference type="InterPro" id="IPR050190">
    <property type="entry name" value="UPF0213_domain"/>
</dbReference>
<evidence type="ECO:0000259" key="1">
    <source>
        <dbReference type="PROSITE" id="PS50164"/>
    </source>
</evidence>
<dbReference type="Gene3D" id="3.40.1440.10">
    <property type="entry name" value="GIY-YIG endonuclease"/>
    <property type="match status" value="1"/>
</dbReference>
<dbReference type="RefSeq" id="YP_010086961.1">
    <property type="nucleotide sequence ID" value="NC_055500.1"/>
</dbReference>
<proteinExistence type="predicted"/>
<dbReference type="PANTHER" id="PTHR34477:SF1">
    <property type="entry name" value="UPF0213 PROTEIN YHBQ"/>
    <property type="match status" value="1"/>
</dbReference>
<protein>
    <submittedName>
        <fullName evidence="2">Endonuclease/ac79</fullName>
    </submittedName>
</protein>
<dbReference type="PROSITE" id="PS50164">
    <property type="entry name" value="GIY_YIG"/>
    <property type="match status" value="1"/>
</dbReference>
<keyword evidence="3" id="KW-1185">Reference proteome</keyword>